<name>A0A8A1M396_AJECA</name>
<evidence type="ECO:0000313" key="2">
    <source>
        <dbReference type="EMBL" id="QSS60918.1"/>
    </source>
</evidence>
<dbReference type="Proteomes" id="UP000663671">
    <property type="component" value="Chromosome 4"/>
</dbReference>
<protein>
    <submittedName>
        <fullName evidence="2">Uncharacterized protein</fullName>
    </submittedName>
</protein>
<reference evidence="2" key="1">
    <citation type="submission" date="2021-01" db="EMBL/GenBank/DDBJ databases">
        <title>Chromosome-level genome assembly of a human fungal pathogen reveals clustering of transcriptionally co-regulated genes.</title>
        <authorList>
            <person name="Voorhies M."/>
            <person name="Cohen S."/>
            <person name="Shea T.P."/>
            <person name="Petrus S."/>
            <person name="Munoz J.F."/>
            <person name="Poplawski S."/>
            <person name="Goldman W.E."/>
            <person name="Michael T."/>
            <person name="Cuomo C.A."/>
            <person name="Sil A."/>
            <person name="Beyhan S."/>
        </authorList>
    </citation>
    <scope>NUCLEOTIDE SEQUENCE</scope>
    <source>
        <strain evidence="2">WU24</strain>
    </source>
</reference>
<dbReference type="VEuPathDB" id="FungiDB:I7I51_05723"/>
<gene>
    <name evidence="2" type="ORF">I7I51_05723</name>
</gene>
<dbReference type="EMBL" id="CP069110">
    <property type="protein sequence ID" value="QSS60918.1"/>
    <property type="molecule type" value="Genomic_DNA"/>
</dbReference>
<proteinExistence type="predicted"/>
<feature type="region of interest" description="Disordered" evidence="1">
    <location>
        <begin position="31"/>
        <end position="54"/>
    </location>
</feature>
<organism evidence="2 3">
    <name type="scientific">Ajellomyces capsulatus</name>
    <name type="common">Darling's disease fungus</name>
    <name type="synonym">Histoplasma capsulatum</name>
    <dbReference type="NCBI Taxonomy" id="5037"/>
    <lineage>
        <taxon>Eukaryota</taxon>
        <taxon>Fungi</taxon>
        <taxon>Dikarya</taxon>
        <taxon>Ascomycota</taxon>
        <taxon>Pezizomycotina</taxon>
        <taxon>Eurotiomycetes</taxon>
        <taxon>Eurotiomycetidae</taxon>
        <taxon>Onygenales</taxon>
        <taxon>Ajellomycetaceae</taxon>
        <taxon>Histoplasma</taxon>
    </lineage>
</organism>
<sequence>MISKGIGVTKRIKIRTERKVAPGILSNVLSRMKKSRAGNTDDDGMVRKEGPQRL</sequence>
<evidence type="ECO:0000313" key="3">
    <source>
        <dbReference type="Proteomes" id="UP000663671"/>
    </source>
</evidence>
<feature type="compositionally biased region" description="Basic and acidic residues" evidence="1">
    <location>
        <begin position="44"/>
        <end position="54"/>
    </location>
</feature>
<dbReference type="AlphaFoldDB" id="A0A8A1M396"/>
<evidence type="ECO:0000256" key="1">
    <source>
        <dbReference type="SAM" id="MobiDB-lite"/>
    </source>
</evidence>
<accession>A0A8A1M396</accession>